<feature type="domain" description="ABC transmembrane type-1" evidence="9">
    <location>
        <begin position="40"/>
        <end position="338"/>
    </location>
</feature>
<dbReference type="GO" id="GO:0005524">
    <property type="term" value="F:ATP binding"/>
    <property type="evidence" value="ECO:0007669"/>
    <property type="project" value="UniProtKB-KW"/>
</dbReference>
<dbReference type="InterPro" id="IPR017871">
    <property type="entry name" value="ABC_transporter-like_CS"/>
</dbReference>
<evidence type="ECO:0000256" key="6">
    <source>
        <dbReference type="ARBA" id="ARBA00023136"/>
    </source>
</evidence>
<dbReference type="InterPro" id="IPR003439">
    <property type="entry name" value="ABC_transporter-like_ATP-bd"/>
</dbReference>
<dbReference type="InterPro" id="IPR036640">
    <property type="entry name" value="ABC1_TM_sf"/>
</dbReference>
<dbReference type="PANTHER" id="PTHR24221">
    <property type="entry name" value="ATP-BINDING CASSETTE SUB-FAMILY B"/>
    <property type="match status" value="1"/>
</dbReference>
<dbReference type="SUPFAM" id="SSF52540">
    <property type="entry name" value="P-loop containing nucleoside triphosphate hydrolases"/>
    <property type="match status" value="1"/>
</dbReference>
<feature type="domain" description="ABC transporter" evidence="8">
    <location>
        <begin position="370"/>
        <end position="579"/>
    </location>
</feature>
<organism evidence="10 11">
    <name type="scientific">Boudabousia tangfeifanii</name>
    <dbReference type="NCBI Taxonomy" id="1912795"/>
    <lineage>
        <taxon>Bacteria</taxon>
        <taxon>Bacillati</taxon>
        <taxon>Actinomycetota</taxon>
        <taxon>Actinomycetes</taxon>
        <taxon>Actinomycetales</taxon>
        <taxon>Actinomycetaceae</taxon>
        <taxon>Boudabousia</taxon>
    </lineage>
</organism>
<name>A0A1D9MJ42_9ACTO</name>
<feature type="transmembrane region" description="Helical" evidence="7">
    <location>
        <begin position="162"/>
        <end position="187"/>
    </location>
</feature>
<feature type="transmembrane region" description="Helical" evidence="7">
    <location>
        <begin position="193"/>
        <end position="213"/>
    </location>
</feature>
<evidence type="ECO:0000256" key="1">
    <source>
        <dbReference type="ARBA" id="ARBA00004651"/>
    </source>
</evidence>
<evidence type="ECO:0000256" key="3">
    <source>
        <dbReference type="ARBA" id="ARBA00022741"/>
    </source>
</evidence>
<evidence type="ECO:0000313" key="10">
    <source>
        <dbReference type="EMBL" id="AOZ72213.1"/>
    </source>
</evidence>
<dbReference type="SMART" id="SM00382">
    <property type="entry name" value="AAA"/>
    <property type="match status" value="1"/>
</dbReference>
<dbReference type="GO" id="GO:0140359">
    <property type="term" value="F:ABC-type transporter activity"/>
    <property type="evidence" value="ECO:0007669"/>
    <property type="project" value="InterPro"/>
</dbReference>
<dbReference type="InterPro" id="IPR039421">
    <property type="entry name" value="Type_1_exporter"/>
</dbReference>
<keyword evidence="6 7" id="KW-0472">Membrane</keyword>
<feature type="transmembrane region" description="Helical" evidence="7">
    <location>
        <begin position="82"/>
        <end position="106"/>
    </location>
</feature>
<dbReference type="GO" id="GO:0005886">
    <property type="term" value="C:plasma membrane"/>
    <property type="evidence" value="ECO:0007669"/>
    <property type="project" value="UniProtKB-SubCell"/>
</dbReference>
<sequence>MNTMETKYSRWDLTRWMFAQTRPVLLPLLASATARVADQLLGVVMLAFAAAQVVAQLSDMGIITAPAYDSPWPGVLGPQTPWFFAAQPLWVVLSFLAGIAVVKAFLRYLEQFCGHFVAFKALELLRREAFVRLYPQAPAILGQSRAGDLLVRLTRDIDRIEVFFAHTFAPAVSALVLPWLTALLLWITTGSTSLAFLLVALNYLSLILILVLGRGTSQEGSLKTLAARQQVATISADVLGGKNEINAYGLWPEFATALGKAREEVHDATKSTHLQVSLRRGVTLGMMLLQAFVLTFVAYPLVYDGALPAAALAAILAGSMRGWESVRGVEDFSTFLENSFAAAARLRSLTSNPPVPSSASGTLPAGDLDLRAEAVTFAYAEETPKVLDQVDFSAPAGSWTALLGRTGGGKSTLAKMFVRYDDPQSGRVLVGGKDLKEVDVDDLRQQVLYVPQRTHLFAGTIAENLRLVAPDASEAELWQVLKVVGLATEVEAMPHGLETKVGTKGEDVSGGQRQRLALARAVLASPKVLIMDEATAHLPTSSALQVRAAIRQALPTATILEITHRKDELVGVDHIVSLD</sequence>
<dbReference type="PROSITE" id="PS50893">
    <property type="entry name" value="ABC_TRANSPORTER_2"/>
    <property type="match status" value="1"/>
</dbReference>
<dbReference type="PROSITE" id="PS50929">
    <property type="entry name" value="ABC_TM1F"/>
    <property type="match status" value="1"/>
</dbReference>
<reference evidence="10 11" key="1">
    <citation type="submission" date="2016-10" db="EMBL/GenBank/DDBJ databases">
        <title>Actinomyces aegypiusis sp. nov., isolated from the Aegypius monachus in Qinghai Tibet Plateau China.</title>
        <authorList>
            <person name="Wang Y."/>
        </authorList>
    </citation>
    <scope>NUCLEOTIDE SEQUENCE [LARGE SCALE GENOMIC DNA]</scope>
    <source>
        <strain evidence="10 11">VUL4_3</strain>
    </source>
</reference>
<evidence type="ECO:0000256" key="7">
    <source>
        <dbReference type="SAM" id="Phobius"/>
    </source>
</evidence>
<dbReference type="Gene3D" id="3.40.50.300">
    <property type="entry name" value="P-loop containing nucleotide triphosphate hydrolases"/>
    <property type="match status" value="1"/>
</dbReference>
<keyword evidence="3" id="KW-0547">Nucleotide-binding</keyword>
<dbReference type="Gene3D" id="1.20.1560.10">
    <property type="entry name" value="ABC transporter type 1, transmembrane domain"/>
    <property type="match status" value="1"/>
</dbReference>
<evidence type="ECO:0000313" key="11">
    <source>
        <dbReference type="Proteomes" id="UP000176288"/>
    </source>
</evidence>
<keyword evidence="2 7" id="KW-0812">Transmembrane</keyword>
<comment type="subcellular location">
    <subcellularLocation>
        <location evidence="1">Cell membrane</location>
        <topology evidence="1">Multi-pass membrane protein</topology>
    </subcellularLocation>
</comment>
<protein>
    <recommendedName>
        <fullName evidence="12">ABC transporter ATP-binding protein</fullName>
    </recommendedName>
</protein>
<evidence type="ECO:0000256" key="2">
    <source>
        <dbReference type="ARBA" id="ARBA00022692"/>
    </source>
</evidence>
<evidence type="ECO:0008006" key="12">
    <source>
        <dbReference type="Google" id="ProtNLM"/>
    </source>
</evidence>
<dbReference type="InterPro" id="IPR027417">
    <property type="entry name" value="P-loop_NTPase"/>
</dbReference>
<dbReference type="InterPro" id="IPR003593">
    <property type="entry name" value="AAA+_ATPase"/>
</dbReference>
<dbReference type="AlphaFoldDB" id="A0A1D9MJ42"/>
<proteinExistence type="predicted"/>
<dbReference type="SUPFAM" id="SSF90123">
    <property type="entry name" value="ABC transporter transmembrane region"/>
    <property type="match status" value="1"/>
</dbReference>
<feature type="transmembrane region" description="Helical" evidence="7">
    <location>
        <begin position="281"/>
        <end position="299"/>
    </location>
</feature>
<dbReference type="EMBL" id="CP017812">
    <property type="protein sequence ID" value="AOZ72213.1"/>
    <property type="molecule type" value="Genomic_DNA"/>
</dbReference>
<dbReference type="Proteomes" id="UP000176288">
    <property type="component" value="Chromosome"/>
</dbReference>
<keyword evidence="11" id="KW-1185">Reference proteome</keyword>
<dbReference type="PANTHER" id="PTHR24221:SF654">
    <property type="entry name" value="ATP-BINDING CASSETTE SUB-FAMILY B MEMBER 6"/>
    <property type="match status" value="1"/>
</dbReference>
<evidence type="ECO:0000256" key="4">
    <source>
        <dbReference type="ARBA" id="ARBA00022840"/>
    </source>
</evidence>
<dbReference type="PROSITE" id="PS00211">
    <property type="entry name" value="ABC_TRANSPORTER_1"/>
    <property type="match status" value="1"/>
</dbReference>
<dbReference type="InterPro" id="IPR011527">
    <property type="entry name" value="ABC1_TM_dom"/>
</dbReference>
<keyword evidence="4" id="KW-0067">ATP-binding</keyword>
<dbReference type="Pfam" id="PF00664">
    <property type="entry name" value="ABC_membrane"/>
    <property type="match status" value="1"/>
</dbReference>
<evidence type="ECO:0000256" key="5">
    <source>
        <dbReference type="ARBA" id="ARBA00022989"/>
    </source>
</evidence>
<gene>
    <name evidence="10" type="ORF">BK816_01985</name>
</gene>
<evidence type="ECO:0000259" key="8">
    <source>
        <dbReference type="PROSITE" id="PS50893"/>
    </source>
</evidence>
<evidence type="ECO:0000259" key="9">
    <source>
        <dbReference type="PROSITE" id="PS50929"/>
    </source>
</evidence>
<dbReference type="Pfam" id="PF00005">
    <property type="entry name" value="ABC_tran"/>
    <property type="match status" value="1"/>
</dbReference>
<dbReference type="OrthoDB" id="9762778at2"/>
<dbReference type="STRING" id="1912795.BK816_01985"/>
<dbReference type="GO" id="GO:0034040">
    <property type="term" value="F:ATPase-coupled lipid transmembrane transporter activity"/>
    <property type="evidence" value="ECO:0007669"/>
    <property type="project" value="TreeGrafter"/>
</dbReference>
<dbReference type="KEGG" id="avu:BK816_01985"/>
<accession>A0A1D9MJ42</accession>
<keyword evidence="5 7" id="KW-1133">Transmembrane helix</keyword>
<dbReference type="GO" id="GO:0016887">
    <property type="term" value="F:ATP hydrolysis activity"/>
    <property type="evidence" value="ECO:0007669"/>
    <property type="project" value="InterPro"/>
</dbReference>